<proteinExistence type="predicted"/>
<dbReference type="Proteomes" id="UP000499080">
    <property type="component" value="Unassembled WGS sequence"/>
</dbReference>
<reference evidence="3 4" key="1">
    <citation type="journal article" date="2019" name="Sci. Rep.">
        <title>Orb-weaving spider Araneus ventricosus genome elucidates the spidroin gene catalogue.</title>
        <authorList>
            <person name="Kono N."/>
            <person name="Nakamura H."/>
            <person name="Ohtoshi R."/>
            <person name="Moran D.A.P."/>
            <person name="Shinohara A."/>
            <person name="Yoshida Y."/>
            <person name="Fujiwara M."/>
            <person name="Mori M."/>
            <person name="Tomita M."/>
            <person name="Arakawa K."/>
        </authorList>
    </citation>
    <scope>NUCLEOTIDE SEQUENCE [LARGE SCALE GENOMIC DNA]</scope>
</reference>
<evidence type="ECO:0000313" key="3">
    <source>
        <dbReference type="EMBL" id="GBN14830.1"/>
    </source>
</evidence>
<keyword evidence="4" id="KW-1185">Reference proteome</keyword>
<accession>A0A4Y2LL28</accession>
<dbReference type="GO" id="GO:0003676">
    <property type="term" value="F:nucleic acid binding"/>
    <property type="evidence" value="ECO:0007669"/>
    <property type="project" value="InterPro"/>
</dbReference>
<dbReference type="CDD" id="cd09276">
    <property type="entry name" value="Rnase_HI_RT_non_LTR"/>
    <property type="match status" value="1"/>
</dbReference>
<organism evidence="3 4">
    <name type="scientific">Araneus ventricosus</name>
    <name type="common">Orbweaver spider</name>
    <name type="synonym">Epeira ventricosa</name>
    <dbReference type="NCBI Taxonomy" id="182803"/>
    <lineage>
        <taxon>Eukaryota</taxon>
        <taxon>Metazoa</taxon>
        <taxon>Ecdysozoa</taxon>
        <taxon>Arthropoda</taxon>
        <taxon>Chelicerata</taxon>
        <taxon>Arachnida</taxon>
        <taxon>Araneae</taxon>
        <taxon>Araneomorphae</taxon>
        <taxon>Entelegynae</taxon>
        <taxon>Araneoidea</taxon>
        <taxon>Araneidae</taxon>
        <taxon>Araneus</taxon>
    </lineage>
</organism>
<dbReference type="PROSITE" id="PS50879">
    <property type="entry name" value="RNASE_H_1"/>
    <property type="match status" value="1"/>
</dbReference>
<protein>
    <recommendedName>
        <fullName evidence="2">RNase H type-1 domain-containing protein</fullName>
    </recommendedName>
</protein>
<dbReference type="InterPro" id="IPR036397">
    <property type="entry name" value="RNaseH_sf"/>
</dbReference>
<dbReference type="AlphaFoldDB" id="A0A4Y2LL28"/>
<dbReference type="Gene3D" id="3.30.420.10">
    <property type="entry name" value="Ribonuclease H-like superfamily/Ribonuclease H"/>
    <property type="match status" value="1"/>
</dbReference>
<dbReference type="InterPro" id="IPR012337">
    <property type="entry name" value="RNaseH-like_sf"/>
</dbReference>
<name>A0A4Y2LL28_ARAVE</name>
<dbReference type="InterPro" id="IPR002156">
    <property type="entry name" value="RNaseH_domain"/>
</dbReference>
<gene>
    <name evidence="3" type="ORF">AVEN_213318_1</name>
</gene>
<sequence>MANEILSVQWSQGVHLQAFADEFAFIVTDNTREGLRKLSKLALDKCKVWIDKNKLHVSMEKSSYVLFSKLWIQDNPNRCSPRGHRSSIPPPTNPTRRNSCPSCSSKIFIYHSHLYIQPNRIRKQKHWNSHFHLPNFLLRNQISFAENHRDSGAKAIHTDGSTTDEGTDSAYCILENYGIIASWQGKLDHSNSVLQPEILAINMAIEAASSLHRAIKFWTNSLSSLMAILNPKSHNGMAREFHTLLLSHKIIHLRWRKAHVGYLVKECADQLAKEAMTNGDPFFLPKPLSYLKFEIRSDALSIWQDNWDDGETGRSKHDIVPRVSNKPVGWYREELMFVTGHGPFPSYLHRFNLRTHDNCSCDEKGDPIHYATKCRFTLSWHFQTPTVSLKLQWLKNILTNNLSRTRLRLVMRFICDENNLIVEDNN</sequence>
<dbReference type="OrthoDB" id="6515318at2759"/>
<dbReference type="EMBL" id="BGPR01005954">
    <property type="protein sequence ID" value="GBN14830.1"/>
    <property type="molecule type" value="Genomic_DNA"/>
</dbReference>
<evidence type="ECO:0000259" key="2">
    <source>
        <dbReference type="PROSITE" id="PS50879"/>
    </source>
</evidence>
<comment type="caution">
    <text evidence="3">The sequence shown here is derived from an EMBL/GenBank/DDBJ whole genome shotgun (WGS) entry which is preliminary data.</text>
</comment>
<evidence type="ECO:0000313" key="4">
    <source>
        <dbReference type="Proteomes" id="UP000499080"/>
    </source>
</evidence>
<feature type="domain" description="RNase H type-1" evidence="2">
    <location>
        <begin position="150"/>
        <end position="277"/>
    </location>
</feature>
<feature type="region of interest" description="Disordered" evidence="1">
    <location>
        <begin position="79"/>
        <end position="99"/>
    </location>
</feature>
<dbReference type="SUPFAM" id="SSF53098">
    <property type="entry name" value="Ribonuclease H-like"/>
    <property type="match status" value="1"/>
</dbReference>
<evidence type="ECO:0000256" key="1">
    <source>
        <dbReference type="SAM" id="MobiDB-lite"/>
    </source>
</evidence>
<dbReference type="GO" id="GO:0004523">
    <property type="term" value="F:RNA-DNA hybrid ribonuclease activity"/>
    <property type="evidence" value="ECO:0007669"/>
    <property type="project" value="InterPro"/>
</dbReference>